<evidence type="ECO:0000256" key="3">
    <source>
        <dbReference type="SAM" id="Phobius"/>
    </source>
</evidence>
<gene>
    <name evidence="4" type="ORF">LGQ03_15850</name>
</gene>
<evidence type="ECO:0000256" key="1">
    <source>
        <dbReference type="ARBA" id="ARBA00022679"/>
    </source>
</evidence>
<dbReference type="InterPro" id="IPR043130">
    <property type="entry name" value="CDP-OH_PTrfase_TM_dom"/>
</dbReference>
<comment type="caution">
    <text evidence="4">The sequence shown here is derived from an EMBL/GenBank/DDBJ whole genome shotgun (WGS) entry which is preliminary data.</text>
</comment>
<dbReference type="InterPro" id="IPR000462">
    <property type="entry name" value="CDP-OH_P_trans"/>
</dbReference>
<keyword evidence="1 2" id="KW-0808">Transferase</keyword>
<feature type="transmembrane region" description="Helical" evidence="3">
    <location>
        <begin position="218"/>
        <end position="239"/>
    </location>
</feature>
<evidence type="ECO:0000313" key="5">
    <source>
        <dbReference type="Proteomes" id="UP001138961"/>
    </source>
</evidence>
<name>A0ABS8BY92_9RHOB</name>
<keyword evidence="5" id="KW-1185">Reference proteome</keyword>
<feature type="transmembrane region" description="Helical" evidence="3">
    <location>
        <begin position="138"/>
        <end position="156"/>
    </location>
</feature>
<organism evidence="4 5">
    <name type="scientific">Loktanella gaetbuli</name>
    <dbReference type="NCBI Taxonomy" id="2881335"/>
    <lineage>
        <taxon>Bacteria</taxon>
        <taxon>Pseudomonadati</taxon>
        <taxon>Pseudomonadota</taxon>
        <taxon>Alphaproteobacteria</taxon>
        <taxon>Rhodobacterales</taxon>
        <taxon>Roseobacteraceae</taxon>
        <taxon>Loktanella</taxon>
    </lineage>
</organism>
<feature type="transmembrane region" description="Helical" evidence="3">
    <location>
        <begin position="71"/>
        <end position="95"/>
    </location>
</feature>
<dbReference type="RefSeq" id="WP_226749185.1">
    <property type="nucleotide sequence ID" value="NZ_JAJATZ010000011.1"/>
</dbReference>
<dbReference type="InterPro" id="IPR048254">
    <property type="entry name" value="CDP_ALCOHOL_P_TRANSF_CS"/>
</dbReference>
<reference evidence="4" key="1">
    <citation type="submission" date="2021-10" db="EMBL/GenBank/DDBJ databases">
        <title>Loktanella gaetbuli sp. nov., isolated from a tidal flat.</title>
        <authorList>
            <person name="Park S."/>
            <person name="Yoon J.-H."/>
        </authorList>
    </citation>
    <scope>NUCLEOTIDE SEQUENCE</scope>
    <source>
        <strain evidence="4">TSTF-M6</strain>
    </source>
</reference>
<accession>A0ABS8BY92</accession>
<feature type="transmembrane region" description="Helical" evidence="3">
    <location>
        <begin position="194"/>
        <end position="212"/>
    </location>
</feature>
<feature type="transmembrane region" description="Helical" evidence="3">
    <location>
        <begin position="101"/>
        <end position="118"/>
    </location>
</feature>
<feature type="transmembrane region" description="Helical" evidence="3">
    <location>
        <begin position="35"/>
        <end position="59"/>
    </location>
</feature>
<keyword evidence="3" id="KW-0472">Membrane</keyword>
<protein>
    <submittedName>
        <fullName evidence="4">CDP-alcohol phosphatidyltransferase family protein</fullName>
    </submittedName>
</protein>
<comment type="similarity">
    <text evidence="2">Belongs to the CDP-alcohol phosphatidyltransferase class-I family.</text>
</comment>
<proteinExistence type="inferred from homology"/>
<dbReference type="Gene3D" id="1.20.120.1760">
    <property type="match status" value="1"/>
</dbReference>
<sequence length="244" mass="26040">MKHTASGVAWSGLSAPAHRLACWGLGLFPVLLWLAWQVFAAGLPVTSLVYLAGLAFVVLRMAQHYPHRAVGACNIVTTVRFMLVAVLCAGIGASVPLAPEVSWAVFGIAAVALSLDGVDGWLARRQALVSAFGARFDMEVDALLAAVLALLLFMDGRAGPELLVLGGARYVFVLASYVWPWLDTPLPASFRRKLVCVIQIAALAALALPVLPEAAGRVIALTASVLLVWSFAVDIRWLARRRCT</sequence>
<evidence type="ECO:0000256" key="2">
    <source>
        <dbReference type="RuleBase" id="RU003750"/>
    </source>
</evidence>
<dbReference type="EMBL" id="JAJATZ010000011">
    <property type="protein sequence ID" value="MCB5200711.1"/>
    <property type="molecule type" value="Genomic_DNA"/>
</dbReference>
<feature type="transmembrane region" description="Helical" evidence="3">
    <location>
        <begin position="162"/>
        <end position="182"/>
    </location>
</feature>
<dbReference type="PROSITE" id="PS00379">
    <property type="entry name" value="CDP_ALCOHOL_P_TRANSF"/>
    <property type="match status" value="1"/>
</dbReference>
<dbReference type="Proteomes" id="UP001138961">
    <property type="component" value="Unassembled WGS sequence"/>
</dbReference>
<keyword evidence="3" id="KW-1133">Transmembrane helix</keyword>
<evidence type="ECO:0000313" key="4">
    <source>
        <dbReference type="EMBL" id="MCB5200711.1"/>
    </source>
</evidence>
<keyword evidence="3" id="KW-0812">Transmembrane</keyword>
<dbReference type="Pfam" id="PF01066">
    <property type="entry name" value="CDP-OH_P_transf"/>
    <property type="match status" value="1"/>
</dbReference>